<protein>
    <recommendedName>
        <fullName evidence="1">Aminotransferase class V domain-containing protein</fullName>
    </recommendedName>
</protein>
<dbReference type="InterPro" id="IPR015424">
    <property type="entry name" value="PyrdxlP-dep_Trfase"/>
</dbReference>
<organism evidence="2 3">
    <name type="scientific">Naganishia liquefaciens</name>
    <dbReference type="NCBI Taxonomy" id="104408"/>
    <lineage>
        <taxon>Eukaryota</taxon>
        <taxon>Fungi</taxon>
        <taxon>Dikarya</taxon>
        <taxon>Basidiomycota</taxon>
        <taxon>Agaricomycotina</taxon>
        <taxon>Tremellomycetes</taxon>
        <taxon>Filobasidiales</taxon>
        <taxon>Filobasidiaceae</taxon>
        <taxon>Naganishia</taxon>
    </lineage>
</organism>
<dbReference type="InterPro" id="IPR000192">
    <property type="entry name" value="Aminotrans_V_dom"/>
</dbReference>
<dbReference type="AlphaFoldDB" id="A0A8H3TP57"/>
<dbReference type="OrthoDB" id="420046at2759"/>
<feature type="domain" description="Aminotransferase class V" evidence="1">
    <location>
        <begin position="24"/>
        <end position="456"/>
    </location>
</feature>
<dbReference type="PANTHER" id="PTHR43586">
    <property type="entry name" value="CYSTEINE DESULFURASE"/>
    <property type="match status" value="1"/>
</dbReference>
<evidence type="ECO:0000259" key="1">
    <source>
        <dbReference type="Pfam" id="PF00266"/>
    </source>
</evidence>
<dbReference type="InterPro" id="IPR015421">
    <property type="entry name" value="PyrdxlP-dep_Trfase_major"/>
</dbReference>
<name>A0A8H3TP57_9TREE</name>
<dbReference type="Proteomes" id="UP000620104">
    <property type="component" value="Unassembled WGS sequence"/>
</dbReference>
<dbReference type="SUPFAM" id="SSF53383">
    <property type="entry name" value="PLP-dependent transferases"/>
    <property type="match status" value="1"/>
</dbReference>
<dbReference type="Gene3D" id="3.40.640.10">
    <property type="entry name" value="Type I PLP-dependent aspartate aminotransferase-like (Major domain)"/>
    <property type="match status" value="1"/>
</dbReference>
<comment type="caution">
    <text evidence="2">The sequence shown here is derived from an EMBL/GenBank/DDBJ whole genome shotgun (WGS) entry which is preliminary data.</text>
</comment>
<proteinExistence type="predicted"/>
<gene>
    <name evidence="2" type="ORF">NliqN6_0372</name>
</gene>
<dbReference type="Pfam" id="PF00266">
    <property type="entry name" value="Aminotran_5"/>
    <property type="match status" value="1"/>
</dbReference>
<dbReference type="Gene3D" id="3.90.1150.10">
    <property type="entry name" value="Aspartate Aminotransferase, domain 1"/>
    <property type="match status" value="1"/>
</dbReference>
<evidence type="ECO:0000313" key="3">
    <source>
        <dbReference type="Proteomes" id="UP000620104"/>
    </source>
</evidence>
<dbReference type="EMBL" id="BLZA01000005">
    <property type="protein sequence ID" value="GHJ83970.1"/>
    <property type="molecule type" value="Genomic_DNA"/>
</dbReference>
<dbReference type="InterPro" id="IPR015422">
    <property type="entry name" value="PyrdxlP-dep_Trfase_small"/>
</dbReference>
<accession>A0A8H3TP57</accession>
<sequence length="468" mass="51034">MPKPLNIAQEVRPHFPAVTDDFIFGDNAGGSQILRESVDAISDYLLTSNVQMGGGYMHSVEAAKRVEKGKEAAAVLTNVEGGPSQIVIGSSTTQLASNLGHACALAGKTHGLFELNDEIIISAAEHEANVGPWVRLAKELNLTIKYWLPSPLPNSESPFAIGLNPADLEPLLSANTRLVAFTAVSNLLGHRTPVKDVVEIVKSKTGARAMTVVDCVAYAPHGHINMQEWGCDAVLFSFYKLFGPHLSCLALAPWSPLATKSHSLGHYFHPQAVSYKLAPGGAPYELQVGCYPILPYLLSLGDGEGGTASEKQLAIAFERIRVHERLLSERMLAYLLSKEAKVKGVQVVGPHSSEDRVPTISFVVVERASQHGNRVIYKKRMTSKDVVSKFDEGQKIGIKYGHFYSTKVMPCLPLDTSIIPDNLVFDKSNAWQPVAEDDGVVRISLVHYNTLEEVDEIIEHIRNVLSEL</sequence>
<reference evidence="2" key="1">
    <citation type="submission" date="2020-07" db="EMBL/GenBank/DDBJ databases">
        <title>Draft Genome Sequence of a Deep-Sea Yeast, Naganishia (Cryptococcus) liquefaciens strain N6.</title>
        <authorList>
            <person name="Han Y.W."/>
            <person name="Kajitani R."/>
            <person name="Morimoto H."/>
            <person name="Parhat M."/>
            <person name="Tsubouchi H."/>
            <person name="Bakenova O."/>
            <person name="Ogata M."/>
            <person name="Argunhan B."/>
            <person name="Aoki R."/>
            <person name="Kajiwara S."/>
            <person name="Itoh T."/>
            <person name="Iwasaki H."/>
        </authorList>
    </citation>
    <scope>NUCLEOTIDE SEQUENCE</scope>
    <source>
        <strain evidence="2">N6</strain>
    </source>
</reference>
<keyword evidence="3" id="KW-1185">Reference proteome</keyword>
<dbReference type="PANTHER" id="PTHR43586:SF21">
    <property type="entry name" value="PYRIDOXAL PHOSPHATE (PLP)-DEPENDENT ASPARTATE AMINOTRANSFERASE SUPERFAMILY"/>
    <property type="match status" value="1"/>
</dbReference>
<evidence type="ECO:0000313" key="2">
    <source>
        <dbReference type="EMBL" id="GHJ83970.1"/>
    </source>
</evidence>